<dbReference type="InterPro" id="IPR016169">
    <property type="entry name" value="FAD-bd_PCMH_sub2"/>
</dbReference>
<sequence>MVGVRKAVSLRGQLQRDVSMANYTSWRVGGLAQYLYRPADAEDLLTFLHSLPENEPLFWLGLGSNLLIREGGLLGTVIVTAKALSRIKRRSKTVIWVEAGVPCAKLAKFCAREGLKGAEFLAGIPGTVGGALAMNAGAFGSEIWDLVTAVEVATIRGDRHQRVPQEYQVGYREVHSPRQEWFLAAELCFMTGDREVAQSQIRELLRYRSNSQPIQQPCAGSVFRNPLNNKAGRLIESCGLKGATIGGAQVSEKHANFIINKGSASATDIECLIQWVAETVRQEKGVTLVPEVHIAGLPA</sequence>
<dbReference type="UniPathway" id="UPA00219"/>
<evidence type="ECO:0000256" key="17">
    <source>
        <dbReference type="ARBA" id="ARBA00023316"/>
    </source>
</evidence>
<dbReference type="InterPro" id="IPR036318">
    <property type="entry name" value="FAD-bd_PCMH-like_sf"/>
</dbReference>
<comment type="function">
    <text evidence="2 20">Cell wall formation.</text>
</comment>
<keyword evidence="14 20" id="KW-0573">Peptidoglycan synthesis</keyword>
<evidence type="ECO:0000256" key="19">
    <source>
        <dbReference type="ARBA" id="ARBA00048914"/>
    </source>
</evidence>
<dbReference type="GO" id="GO:0008762">
    <property type="term" value="F:UDP-N-acetylmuramate dehydrogenase activity"/>
    <property type="evidence" value="ECO:0007669"/>
    <property type="project" value="UniProtKB-UniRule"/>
</dbReference>
<dbReference type="SUPFAM" id="SSF56194">
    <property type="entry name" value="Uridine diphospho-N-Acetylenolpyruvylglucosamine reductase, MurB, C-terminal domain"/>
    <property type="match status" value="1"/>
</dbReference>
<dbReference type="PANTHER" id="PTHR21071:SF4">
    <property type="entry name" value="UDP-N-ACETYLENOLPYRUVOYLGLUCOSAMINE REDUCTASE"/>
    <property type="match status" value="1"/>
</dbReference>
<evidence type="ECO:0000256" key="18">
    <source>
        <dbReference type="ARBA" id="ARBA00031026"/>
    </source>
</evidence>
<feature type="active site" evidence="20">
    <location>
        <position position="172"/>
    </location>
</feature>
<keyword evidence="16 20" id="KW-0131">Cell cycle</keyword>
<keyword evidence="15 20" id="KW-0560">Oxidoreductase</keyword>
<dbReference type="InterPro" id="IPR011601">
    <property type="entry name" value="MurB_C"/>
</dbReference>
<dbReference type="KEGG" id="ntt:TAO_0228"/>
<dbReference type="Pfam" id="PF02873">
    <property type="entry name" value="MurB_C"/>
    <property type="match status" value="1"/>
</dbReference>
<evidence type="ECO:0000256" key="1">
    <source>
        <dbReference type="ARBA" id="ARBA00001974"/>
    </source>
</evidence>
<evidence type="ECO:0000256" key="13">
    <source>
        <dbReference type="ARBA" id="ARBA00022960"/>
    </source>
</evidence>
<dbReference type="Gene3D" id="3.30.43.10">
    <property type="entry name" value="Uridine Diphospho-n-acetylenolpyruvylglucosamine Reductase, domain 2"/>
    <property type="match status" value="1"/>
</dbReference>
<keyword evidence="8 20" id="KW-0963">Cytoplasm</keyword>
<comment type="catalytic activity">
    <reaction evidence="19 20">
        <text>UDP-N-acetyl-alpha-D-muramate + NADP(+) = UDP-N-acetyl-3-O-(1-carboxyvinyl)-alpha-D-glucosamine + NADPH + H(+)</text>
        <dbReference type="Rhea" id="RHEA:12248"/>
        <dbReference type="ChEBI" id="CHEBI:15378"/>
        <dbReference type="ChEBI" id="CHEBI:57783"/>
        <dbReference type="ChEBI" id="CHEBI:58349"/>
        <dbReference type="ChEBI" id="CHEBI:68483"/>
        <dbReference type="ChEBI" id="CHEBI:70757"/>
        <dbReference type="EC" id="1.3.1.98"/>
    </reaction>
</comment>
<evidence type="ECO:0000256" key="11">
    <source>
        <dbReference type="ARBA" id="ARBA00022827"/>
    </source>
</evidence>
<dbReference type="Proteomes" id="UP000243679">
    <property type="component" value="Chromosome"/>
</dbReference>
<comment type="cofactor">
    <cofactor evidence="1 20">
        <name>FAD</name>
        <dbReference type="ChEBI" id="CHEBI:57692"/>
    </cofactor>
</comment>
<keyword evidence="10 20" id="KW-0285">Flavoprotein</keyword>
<keyword evidence="11 20" id="KW-0274">FAD</keyword>
<proteinExistence type="inferred from homology"/>
<dbReference type="GO" id="GO:0008360">
    <property type="term" value="P:regulation of cell shape"/>
    <property type="evidence" value="ECO:0007669"/>
    <property type="project" value="UniProtKB-KW"/>
</dbReference>
<dbReference type="GO" id="GO:0071949">
    <property type="term" value="F:FAD binding"/>
    <property type="evidence" value="ECO:0007669"/>
    <property type="project" value="InterPro"/>
</dbReference>
<dbReference type="SUPFAM" id="SSF56176">
    <property type="entry name" value="FAD-binding/transporter-associated domain-like"/>
    <property type="match status" value="1"/>
</dbReference>
<keyword evidence="13 20" id="KW-0133">Cell shape</keyword>
<keyword evidence="12 20" id="KW-0521">NADP</keyword>
<dbReference type="EC" id="1.3.1.98" evidence="6 20"/>
<feature type="active site" description="Proton donor" evidence="20">
    <location>
        <position position="221"/>
    </location>
</feature>
<evidence type="ECO:0000256" key="5">
    <source>
        <dbReference type="ARBA" id="ARBA00010485"/>
    </source>
</evidence>
<dbReference type="PROSITE" id="PS51387">
    <property type="entry name" value="FAD_PCMH"/>
    <property type="match status" value="1"/>
</dbReference>
<dbReference type="OrthoDB" id="9804753at2"/>
<evidence type="ECO:0000313" key="23">
    <source>
        <dbReference type="Proteomes" id="UP000243679"/>
    </source>
</evidence>
<dbReference type="GO" id="GO:0051301">
    <property type="term" value="P:cell division"/>
    <property type="evidence" value="ECO:0007669"/>
    <property type="project" value="UniProtKB-KW"/>
</dbReference>
<dbReference type="Gene3D" id="3.90.78.10">
    <property type="entry name" value="UDP-N-acetylenolpyruvoylglucosamine reductase, C-terminal domain"/>
    <property type="match status" value="1"/>
</dbReference>
<dbReference type="InterPro" id="IPR003170">
    <property type="entry name" value="MurB"/>
</dbReference>
<evidence type="ECO:0000256" key="20">
    <source>
        <dbReference type="HAMAP-Rule" id="MF_00037"/>
    </source>
</evidence>
<dbReference type="Gene3D" id="3.30.465.10">
    <property type="match status" value="1"/>
</dbReference>
<dbReference type="InterPro" id="IPR016166">
    <property type="entry name" value="FAD-bd_PCMH"/>
</dbReference>
<dbReference type="InterPro" id="IPR036635">
    <property type="entry name" value="MurB_C_sf"/>
</dbReference>
<comment type="pathway">
    <text evidence="4 20">Cell wall biogenesis; peptidoglycan biosynthesis.</text>
</comment>
<keyword evidence="9 20" id="KW-0132">Cell division</keyword>
<dbReference type="InterPro" id="IPR006094">
    <property type="entry name" value="Oxid_FAD_bind_N"/>
</dbReference>
<evidence type="ECO:0000256" key="6">
    <source>
        <dbReference type="ARBA" id="ARBA00012518"/>
    </source>
</evidence>
<dbReference type="GO" id="GO:0005829">
    <property type="term" value="C:cytosol"/>
    <property type="evidence" value="ECO:0007669"/>
    <property type="project" value="TreeGrafter"/>
</dbReference>
<evidence type="ECO:0000256" key="9">
    <source>
        <dbReference type="ARBA" id="ARBA00022618"/>
    </source>
</evidence>
<reference evidence="22 23" key="1">
    <citation type="journal article" date="2017" name="ISME J.">
        <title>An acid-tolerant ammonia-oxidizing ?-proteobacterium from soil.</title>
        <authorList>
            <person name="Hayatsu M."/>
            <person name="Tago K."/>
            <person name="Uchiyama I."/>
            <person name="Toyoda A."/>
            <person name="Wang Y."/>
            <person name="Shimomura Y."/>
            <person name="Okubo T."/>
            <person name="Kurisu F."/>
            <person name="Hirono Y."/>
            <person name="Nonaka K."/>
            <person name="Akiyama H."/>
            <person name="Itoh T."/>
            <person name="Takami H."/>
        </authorList>
    </citation>
    <scope>NUCLEOTIDE SEQUENCE [LARGE SCALE GENOMIC DNA]</scope>
    <source>
        <strain evidence="22 23">TAO100</strain>
    </source>
</reference>
<keyword evidence="17 20" id="KW-0961">Cell wall biogenesis/degradation</keyword>
<name>A0A1Q2SKE9_9GAMM</name>
<dbReference type="NCBIfam" id="TIGR00179">
    <property type="entry name" value="murB"/>
    <property type="match status" value="1"/>
</dbReference>
<evidence type="ECO:0000256" key="14">
    <source>
        <dbReference type="ARBA" id="ARBA00022984"/>
    </source>
</evidence>
<dbReference type="Pfam" id="PF01565">
    <property type="entry name" value="FAD_binding_4"/>
    <property type="match status" value="1"/>
</dbReference>
<dbReference type="EMBL" id="AP014836">
    <property type="protein sequence ID" value="BAW79598.1"/>
    <property type="molecule type" value="Genomic_DNA"/>
</dbReference>
<dbReference type="AlphaFoldDB" id="A0A1Q2SKE9"/>
<accession>A0A1Q2SKE9</accession>
<evidence type="ECO:0000256" key="7">
    <source>
        <dbReference type="ARBA" id="ARBA00015188"/>
    </source>
</evidence>
<evidence type="ECO:0000256" key="8">
    <source>
        <dbReference type="ARBA" id="ARBA00022490"/>
    </source>
</evidence>
<dbReference type="GO" id="GO:0009252">
    <property type="term" value="P:peptidoglycan biosynthetic process"/>
    <property type="evidence" value="ECO:0007669"/>
    <property type="project" value="UniProtKB-UniRule"/>
</dbReference>
<dbReference type="PANTHER" id="PTHR21071">
    <property type="entry name" value="UDP-N-ACETYLENOLPYRUVOYLGLUCOSAMINE REDUCTASE"/>
    <property type="match status" value="1"/>
</dbReference>
<dbReference type="RefSeq" id="WP_096526241.1">
    <property type="nucleotide sequence ID" value="NZ_AP014836.1"/>
</dbReference>
<evidence type="ECO:0000256" key="2">
    <source>
        <dbReference type="ARBA" id="ARBA00003921"/>
    </source>
</evidence>
<evidence type="ECO:0000256" key="3">
    <source>
        <dbReference type="ARBA" id="ARBA00004496"/>
    </source>
</evidence>
<comment type="subcellular location">
    <subcellularLocation>
        <location evidence="3 20">Cytoplasm</location>
    </subcellularLocation>
</comment>
<evidence type="ECO:0000256" key="10">
    <source>
        <dbReference type="ARBA" id="ARBA00022630"/>
    </source>
</evidence>
<feature type="domain" description="FAD-binding PCMH-type" evidence="21">
    <location>
        <begin position="28"/>
        <end position="207"/>
    </location>
</feature>
<comment type="similarity">
    <text evidence="5 20">Belongs to the MurB family.</text>
</comment>
<evidence type="ECO:0000256" key="15">
    <source>
        <dbReference type="ARBA" id="ARBA00023002"/>
    </source>
</evidence>
<dbReference type="NCBIfam" id="NF010480">
    <property type="entry name" value="PRK13905.1"/>
    <property type="match status" value="1"/>
</dbReference>
<dbReference type="GO" id="GO:0071555">
    <property type="term" value="P:cell wall organization"/>
    <property type="evidence" value="ECO:0007669"/>
    <property type="project" value="UniProtKB-KW"/>
</dbReference>
<evidence type="ECO:0000259" key="21">
    <source>
        <dbReference type="PROSITE" id="PS51387"/>
    </source>
</evidence>
<gene>
    <name evidence="20" type="primary">murB</name>
    <name evidence="22" type="ORF">TAO_0228</name>
</gene>
<dbReference type="InterPro" id="IPR016167">
    <property type="entry name" value="FAD-bd_PCMH_sub1"/>
</dbReference>
<protein>
    <recommendedName>
        <fullName evidence="7 20">UDP-N-acetylenolpyruvoylglucosamine reductase</fullName>
        <ecNumber evidence="6 20">1.3.1.98</ecNumber>
    </recommendedName>
    <alternativeName>
        <fullName evidence="18 20">UDP-N-acetylmuramate dehydrogenase</fullName>
    </alternativeName>
</protein>
<feature type="active site" evidence="20">
    <location>
        <position position="291"/>
    </location>
</feature>
<organism evidence="22 23">
    <name type="scientific">Candidatus Nitrosoglobus terrae</name>
    <dbReference type="NCBI Taxonomy" id="1630141"/>
    <lineage>
        <taxon>Bacteria</taxon>
        <taxon>Pseudomonadati</taxon>
        <taxon>Pseudomonadota</taxon>
        <taxon>Gammaproteobacteria</taxon>
        <taxon>Chromatiales</taxon>
        <taxon>Chromatiaceae</taxon>
        <taxon>Candidatus Nitrosoglobus</taxon>
    </lineage>
</organism>
<evidence type="ECO:0000256" key="4">
    <source>
        <dbReference type="ARBA" id="ARBA00004752"/>
    </source>
</evidence>
<dbReference type="HAMAP" id="MF_00037">
    <property type="entry name" value="MurB"/>
    <property type="match status" value="1"/>
</dbReference>
<keyword evidence="23" id="KW-1185">Reference proteome</keyword>
<evidence type="ECO:0000256" key="16">
    <source>
        <dbReference type="ARBA" id="ARBA00023306"/>
    </source>
</evidence>
<evidence type="ECO:0000256" key="12">
    <source>
        <dbReference type="ARBA" id="ARBA00022857"/>
    </source>
</evidence>
<evidence type="ECO:0000313" key="22">
    <source>
        <dbReference type="EMBL" id="BAW79598.1"/>
    </source>
</evidence>